<dbReference type="InterPro" id="IPR001442">
    <property type="entry name" value="Collagen_IV_NC"/>
</dbReference>
<evidence type="ECO:0000256" key="6">
    <source>
        <dbReference type="ARBA" id="ARBA00023119"/>
    </source>
</evidence>
<dbReference type="InterPro" id="IPR016187">
    <property type="entry name" value="CTDL_fold"/>
</dbReference>
<keyword evidence="3" id="KW-0272">Extracellular matrix</keyword>
<proteinExistence type="predicted"/>
<evidence type="ECO:0000256" key="5">
    <source>
        <dbReference type="ARBA" id="ARBA00022869"/>
    </source>
</evidence>
<evidence type="ECO:0000256" key="3">
    <source>
        <dbReference type="ARBA" id="ARBA00022530"/>
    </source>
</evidence>
<dbReference type="PROSITE" id="PS51403">
    <property type="entry name" value="NC1_IV"/>
    <property type="match status" value="1"/>
</dbReference>
<reference evidence="8" key="1">
    <citation type="journal article" date="2013" name="Genome Biol.">
        <title>Draft genome of the mountain pine beetle, Dendroctonus ponderosae Hopkins, a major forest pest.</title>
        <authorList>
            <person name="Keeling C.I."/>
            <person name="Yuen M.M."/>
            <person name="Liao N.Y."/>
            <person name="Docking T.R."/>
            <person name="Chan S.K."/>
            <person name="Taylor G.A."/>
            <person name="Palmquist D.L."/>
            <person name="Jackman S.D."/>
            <person name="Nguyen A."/>
            <person name="Li M."/>
            <person name="Henderson H."/>
            <person name="Janes J.K."/>
            <person name="Zhao Y."/>
            <person name="Pandoh P."/>
            <person name="Moore R."/>
            <person name="Sperling F.A."/>
            <person name="Huber D.P."/>
            <person name="Birol I."/>
            <person name="Jones S.J."/>
            <person name="Bohlmann J."/>
        </authorList>
    </citation>
    <scope>NUCLEOTIDE SEQUENCE</scope>
</reference>
<protein>
    <submittedName>
        <fullName evidence="8">Uncharacterized protein</fullName>
    </submittedName>
</protein>
<dbReference type="Gene3D" id="2.170.240.10">
    <property type="entry name" value="Collagen IV, non-collagenous"/>
    <property type="match status" value="1"/>
</dbReference>
<accession>N6U3M9</accession>
<evidence type="ECO:0000313" key="8">
    <source>
        <dbReference type="EMBL" id="ENN76185.1"/>
    </source>
</evidence>
<gene>
    <name evidence="8" type="ORF">YQE_07153</name>
</gene>
<dbReference type="EMBL" id="KB740984">
    <property type="protein sequence ID" value="ENN76185.1"/>
    <property type="molecule type" value="Genomic_DNA"/>
</dbReference>
<dbReference type="GO" id="GO:0005604">
    <property type="term" value="C:basement membrane"/>
    <property type="evidence" value="ECO:0007669"/>
    <property type="project" value="UniProtKB-SubCell"/>
</dbReference>
<feature type="non-terminal residue" evidence="8">
    <location>
        <position position="1"/>
    </location>
</feature>
<comment type="subcellular location">
    <subcellularLocation>
        <location evidence="1">Secreted</location>
        <location evidence="1">Extracellular space</location>
        <location evidence="1">Extracellular matrix</location>
        <location evidence="1">Basement membrane</location>
    </subcellularLocation>
</comment>
<keyword evidence="5" id="KW-0084">Basement membrane</keyword>
<dbReference type="GO" id="GO:0005581">
    <property type="term" value="C:collagen trimer"/>
    <property type="evidence" value="ECO:0007669"/>
    <property type="project" value="UniProtKB-KW"/>
</dbReference>
<keyword evidence="4" id="KW-0677">Repeat</keyword>
<dbReference type="AlphaFoldDB" id="N6U3M9"/>
<evidence type="ECO:0000256" key="2">
    <source>
        <dbReference type="ARBA" id="ARBA00022525"/>
    </source>
</evidence>
<evidence type="ECO:0000256" key="1">
    <source>
        <dbReference type="ARBA" id="ARBA00004302"/>
    </source>
</evidence>
<name>N6U3M9_DENPD</name>
<keyword evidence="7" id="KW-1015">Disulfide bond</keyword>
<keyword evidence="2" id="KW-0964">Secreted</keyword>
<evidence type="ECO:0000256" key="7">
    <source>
        <dbReference type="ARBA" id="ARBA00023157"/>
    </source>
</evidence>
<dbReference type="SUPFAM" id="SSF56436">
    <property type="entry name" value="C-type lectin-like"/>
    <property type="match status" value="1"/>
</dbReference>
<keyword evidence="6" id="KW-0176">Collagen</keyword>
<dbReference type="InterPro" id="IPR036954">
    <property type="entry name" value="Collagen_IV_NC_sf"/>
</dbReference>
<organism evidence="8">
    <name type="scientific">Dendroctonus ponderosae</name>
    <name type="common">Mountain pine beetle</name>
    <dbReference type="NCBI Taxonomy" id="77166"/>
    <lineage>
        <taxon>Eukaryota</taxon>
        <taxon>Metazoa</taxon>
        <taxon>Ecdysozoa</taxon>
        <taxon>Arthropoda</taxon>
        <taxon>Hexapoda</taxon>
        <taxon>Insecta</taxon>
        <taxon>Pterygota</taxon>
        <taxon>Neoptera</taxon>
        <taxon>Endopterygota</taxon>
        <taxon>Coleoptera</taxon>
        <taxon>Polyphaga</taxon>
        <taxon>Cucujiformia</taxon>
        <taxon>Curculionidae</taxon>
        <taxon>Scolytinae</taxon>
        <taxon>Dendroctonus</taxon>
    </lineage>
</organism>
<evidence type="ECO:0000256" key="4">
    <source>
        <dbReference type="ARBA" id="ARBA00022737"/>
    </source>
</evidence>
<dbReference type="HOGENOM" id="CLU_2778469_0_0_1"/>
<sequence length="69" mass="8193">MLSTLEQEQMVEDNPYRVPVPAWRTLEHRHLSSVMERKNQQFQKPQKQTLKAGNVRDRVSRCQVCLKNT</sequence>
<dbReference type="GO" id="GO:0005201">
    <property type="term" value="F:extracellular matrix structural constituent"/>
    <property type="evidence" value="ECO:0007669"/>
    <property type="project" value="InterPro"/>
</dbReference>